<reference evidence="2" key="1">
    <citation type="submission" date="2023-08" db="EMBL/GenBank/DDBJ databases">
        <authorList>
            <person name="Audoor S."/>
            <person name="Bilcke G."/>
        </authorList>
    </citation>
    <scope>NUCLEOTIDE SEQUENCE</scope>
</reference>
<evidence type="ECO:0000256" key="1">
    <source>
        <dbReference type="SAM" id="Coils"/>
    </source>
</evidence>
<sequence length="143" mass="16260">MARSGDMETKQEICALITDAESRIEDEKARLEELQKRLAELSFGPNTNRPSPNKNVHHKLKMVARDLAEINKRKSPFPQKKNSSNHKFGERVTVLWEPQMDGEVGYIIGTTTEFVYVAFGDIFGDSRLLVVLKKSNLNVRSAR</sequence>
<comment type="caution">
    <text evidence="2">The sequence shown here is derived from an EMBL/GenBank/DDBJ whole genome shotgun (WGS) entry which is preliminary data.</text>
</comment>
<protein>
    <submittedName>
        <fullName evidence="2">Uncharacterized protein</fullName>
    </submittedName>
</protein>
<keyword evidence="4" id="KW-1185">Reference proteome</keyword>
<feature type="coiled-coil region" evidence="1">
    <location>
        <begin position="17"/>
        <end position="44"/>
    </location>
</feature>
<proteinExistence type="predicted"/>
<gene>
    <name evidence="2" type="ORF">CYCCA115_LOCUS11191</name>
    <name evidence="3" type="ORF">CYCCA115_LOCUS12208</name>
</gene>
<keyword evidence="1" id="KW-0175">Coiled coil</keyword>
<dbReference type="EMBL" id="CAKOGP040001758">
    <property type="protein sequence ID" value="CAJ1949660.1"/>
    <property type="molecule type" value="Genomic_DNA"/>
</dbReference>
<dbReference type="EMBL" id="CAKOGP040001731">
    <property type="protein sequence ID" value="CAJ1947536.1"/>
    <property type="molecule type" value="Genomic_DNA"/>
</dbReference>
<dbReference type="AlphaFoldDB" id="A0AAD2FNN5"/>
<evidence type="ECO:0000313" key="4">
    <source>
        <dbReference type="Proteomes" id="UP001295423"/>
    </source>
</evidence>
<evidence type="ECO:0000313" key="3">
    <source>
        <dbReference type="EMBL" id="CAJ1949660.1"/>
    </source>
</evidence>
<organism evidence="2 4">
    <name type="scientific">Cylindrotheca closterium</name>
    <dbReference type="NCBI Taxonomy" id="2856"/>
    <lineage>
        <taxon>Eukaryota</taxon>
        <taxon>Sar</taxon>
        <taxon>Stramenopiles</taxon>
        <taxon>Ochrophyta</taxon>
        <taxon>Bacillariophyta</taxon>
        <taxon>Bacillariophyceae</taxon>
        <taxon>Bacillariophycidae</taxon>
        <taxon>Bacillariales</taxon>
        <taxon>Bacillariaceae</taxon>
        <taxon>Cylindrotheca</taxon>
    </lineage>
</organism>
<accession>A0AAD2FNN5</accession>
<name>A0AAD2FNN5_9STRA</name>
<dbReference type="Proteomes" id="UP001295423">
    <property type="component" value="Unassembled WGS sequence"/>
</dbReference>
<evidence type="ECO:0000313" key="2">
    <source>
        <dbReference type="EMBL" id="CAJ1947536.1"/>
    </source>
</evidence>